<accession>A0A9W8IP47</accession>
<protein>
    <recommendedName>
        <fullName evidence="4">Tim17-domain-containing protein</fullName>
    </recommendedName>
</protein>
<evidence type="ECO:0008006" key="4">
    <source>
        <dbReference type="Google" id="ProtNLM"/>
    </source>
</evidence>
<evidence type="ECO:0000313" key="2">
    <source>
        <dbReference type="EMBL" id="KAJ2863927.1"/>
    </source>
</evidence>
<dbReference type="PANTHER" id="PTHR37852:SF1">
    <property type="entry name" value="HIG1 DOMAIN-CONTAINING PROTEIN"/>
    <property type="match status" value="1"/>
</dbReference>
<feature type="transmembrane region" description="Helical" evidence="1">
    <location>
        <begin position="27"/>
        <end position="45"/>
    </location>
</feature>
<evidence type="ECO:0000313" key="3">
    <source>
        <dbReference type="Proteomes" id="UP001140074"/>
    </source>
</evidence>
<reference evidence="2" key="1">
    <citation type="submission" date="2022-07" db="EMBL/GenBank/DDBJ databases">
        <title>Phylogenomic reconstructions and comparative analyses of Kickxellomycotina fungi.</title>
        <authorList>
            <person name="Reynolds N.K."/>
            <person name="Stajich J.E."/>
            <person name="Barry K."/>
            <person name="Grigoriev I.V."/>
            <person name="Crous P."/>
            <person name="Smith M.E."/>
        </authorList>
    </citation>
    <scope>NUCLEOTIDE SEQUENCE</scope>
    <source>
        <strain evidence="2">RSA 476</strain>
    </source>
</reference>
<dbReference type="AlphaFoldDB" id="A0A9W8IP47"/>
<organism evidence="2 3">
    <name type="scientific">Coemansia aciculifera</name>
    <dbReference type="NCBI Taxonomy" id="417176"/>
    <lineage>
        <taxon>Eukaryota</taxon>
        <taxon>Fungi</taxon>
        <taxon>Fungi incertae sedis</taxon>
        <taxon>Zoopagomycota</taxon>
        <taxon>Kickxellomycotina</taxon>
        <taxon>Kickxellomycetes</taxon>
        <taxon>Kickxellales</taxon>
        <taxon>Kickxellaceae</taxon>
        <taxon>Coemansia</taxon>
    </lineage>
</organism>
<name>A0A9W8IP47_9FUNG</name>
<feature type="transmembrane region" description="Helical" evidence="1">
    <location>
        <begin position="116"/>
        <end position="136"/>
    </location>
</feature>
<keyword evidence="1" id="KW-1133">Transmembrane helix</keyword>
<keyword evidence="1" id="KW-0812">Transmembrane</keyword>
<keyword evidence="3" id="KW-1185">Reference proteome</keyword>
<gene>
    <name evidence="2" type="ORF">GGH94_003285</name>
</gene>
<dbReference type="PANTHER" id="PTHR37852">
    <property type="entry name" value="YALI0B21208P"/>
    <property type="match status" value="1"/>
</dbReference>
<sequence>MSQSADTNLDATLSPLRRMRMDPIDRLAVTAVVGGGVGAVCGGLLGGQLAGRQYLAERAHRLPTTVQGWFFYQKWKNYRVILGGMRGASKYAARVGGCVVAFAAIESAVDQAVGEIQAASSAVAGLATAVGVSLVARLPRSSTRRACIAGLGVGLVVGGLQDLANTLGKSGTRPTPAYIEWARRKMI</sequence>
<comment type="caution">
    <text evidence="2">The sequence shown here is derived from an EMBL/GenBank/DDBJ whole genome shotgun (WGS) entry which is preliminary data.</text>
</comment>
<evidence type="ECO:0000256" key="1">
    <source>
        <dbReference type="SAM" id="Phobius"/>
    </source>
</evidence>
<dbReference type="EMBL" id="JANBUY010000106">
    <property type="protein sequence ID" value="KAJ2863927.1"/>
    <property type="molecule type" value="Genomic_DNA"/>
</dbReference>
<dbReference type="Proteomes" id="UP001140074">
    <property type="component" value="Unassembled WGS sequence"/>
</dbReference>
<proteinExistence type="predicted"/>
<keyword evidence="1" id="KW-0472">Membrane</keyword>